<evidence type="ECO:0000313" key="3">
    <source>
        <dbReference type="Proteomes" id="UP000734854"/>
    </source>
</evidence>
<sequence length="152" mass="16701">MLESVSESVNRFAPPPPRNRPLNRRKSGDRYDKPNYSYGLDGEKSQASYSKNFTTVERGEIPHRNIAKVNTHSKLIPLEGCSSSEAVQFLAERNLGWAAAVHLLDDPSTDVHERPVVYSGASGSSWNDFLGDLQRKIQKADSDAGLATSVNG</sequence>
<dbReference type="Proteomes" id="UP000734854">
    <property type="component" value="Unassembled WGS sequence"/>
</dbReference>
<accession>A0A8J5HHB0</accession>
<protein>
    <submittedName>
        <fullName evidence="2">Uncharacterized protein</fullName>
    </submittedName>
</protein>
<dbReference type="PANTHER" id="PTHR36032:SF1">
    <property type="entry name" value="PHOSPHOPANTOTHENATE--CYSTEINE LIGASE 2"/>
    <property type="match status" value="1"/>
</dbReference>
<reference evidence="2 3" key="1">
    <citation type="submission" date="2020-08" db="EMBL/GenBank/DDBJ databases">
        <title>Plant Genome Project.</title>
        <authorList>
            <person name="Zhang R.-G."/>
        </authorList>
    </citation>
    <scope>NUCLEOTIDE SEQUENCE [LARGE SCALE GENOMIC DNA]</scope>
    <source>
        <tissue evidence="2">Rhizome</tissue>
    </source>
</reference>
<proteinExistence type="predicted"/>
<name>A0A8J5HHB0_ZINOF</name>
<dbReference type="EMBL" id="JACMSC010000003">
    <property type="protein sequence ID" value="KAG6527306.1"/>
    <property type="molecule type" value="Genomic_DNA"/>
</dbReference>
<evidence type="ECO:0000313" key="2">
    <source>
        <dbReference type="EMBL" id="KAG6527306.1"/>
    </source>
</evidence>
<gene>
    <name evidence="2" type="ORF">ZIOFF_009405</name>
</gene>
<keyword evidence="3" id="KW-1185">Reference proteome</keyword>
<comment type="caution">
    <text evidence="2">The sequence shown here is derived from an EMBL/GenBank/DDBJ whole genome shotgun (WGS) entry which is preliminary data.</text>
</comment>
<evidence type="ECO:0000256" key="1">
    <source>
        <dbReference type="SAM" id="MobiDB-lite"/>
    </source>
</evidence>
<organism evidence="2 3">
    <name type="scientific">Zingiber officinale</name>
    <name type="common">Ginger</name>
    <name type="synonym">Amomum zingiber</name>
    <dbReference type="NCBI Taxonomy" id="94328"/>
    <lineage>
        <taxon>Eukaryota</taxon>
        <taxon>Viridiplantae</taxon>
        <taxon>Streptophyta</taxon>
        <taxon>Embryophyta</taxon>
        <taxon>Tracheophyta</taxon>
        <taxon>Spermatophyta</taxon>
        <taxon>Magnoliopsida</taxon>
        <taxon>Liliopsida</taxon>
        <taxon>Zingiberales</taxon>
        <taxon>Zingiberaceae</taxon>
        <taxon>Zingiber</taxon>
    </lineage>
</organism>
<dbReference type="AlphaFoldDB" id="A0A8J5HHB0"/>
<feature type="region of interest" description="Disordered" evidence="1">
    <location>
        <begin position="1"/>
        <end position="44"/>
    </location>
</feature>
<dbReference type="PANTHER" id="PTHR36032">
    <property type="entry name" value="PHOSPHOPANTOTHENATE--CYSTEINE LIGASE 2"/>
    <property type="match status" value="1"/>
</dbReference>